<feature type="domain" description="ABC transporter" evidence="5">
    <location>
        <begin position="15"/>
        <end position="238"/>
    </location>
</feature>
<evidence type="ECO:0000256" key="4">
    <source>
        <dbReference type="SAM" id="Phobius"/>
    </source>
</evidence>
<dbReference type="InterPro" id="IPR036779">
    <property type="entry name" value="LysM_dom_sf"/>
</dbReference>
<evidence type="ECO:0000259" key="6">
    <source>
        <dbReference type="PROSITE" id="PS51782"/>
    </source>
</evidence>
<evidence type="ECO:0000256" key="2">
    <source>
        <dbReference type="ARBA" id="ARBA00022840"/>
    </source>
</evidence>
<sequence>MKKLEIKYIAKSVPLHADKKTKVSWLLDESRDFWLLRGITFDVTQGEAVGVIGENGSGKTELLKIITGLERQSTGFVTTDAKISYAGLDSIDPNLTGLENIRNAIEDSGVDKFKGDHLTNGIIDFTEAGQLLYRPVREYSVGMHARLVLGLALYINPELVVIDDVLSMLDQTFFEKTIKRIQKLKDTGTTFIISDVKNIVIESLCERCAWISFGELQDFGPTKDIMRQFEYSLEWYRSLTLPEKNDYLANKQREQMMFDVRVLYDEFKSEQFKNGYTRKDEPKMRRAFYVDHGADPVSETGRKLNQEQKKPRKLGIAVPIVAFLILVFASGGWLVHRHMTKETAQKEAVSLKSVDKSSLKKTAKSSERLAKKQSEEKAKAESESKVKAESESKAKAESESKAKAESESKAKAESESKAKAESESRTEEETQTVTVGDGETIGELADKYATTVQRIQELNNMGDSIDLVAGATIKVPK</sequence>
<dbReference type="SUPFAM" id="SSF54106">
    <property type="entry name" value="LysM domain"/>
    <property type="match status" value="1"/>
</dbReference>
<keyword evidence="2 7" id="KW-0067">ATP-binding</keyword>
<comment type="caution">
    <text evidence="7">The sequence shown here is derived from an EMBL/GenBank/DDBJ whole genome shotgun (WGS) entry which is preliminary data.</text>
</comment>
<dbReference type="InterPro" id="IPR003439">
    <property type="entry name" value="ABC_transporter-like_ATP-bd"/>
</dbReference>
<dbReference type="InterPro" id="IPR050683">
    <property type="entry name" value="Bact_Polysacc_Export_ATP-bd"/>
</dbReference>
<evidence type="ECO:0000256" key="3">
    <source>
        <dbReference type="SAM" id="MobiDB-lite"/>
    </source>
</evidence>
<dbReference type="AlphaFoldDB" id="F7R240"/>
<organism evidence="7 8">
    <name type="scientific">Ligilactobacillus ruminis SPM0211</name>
    <dbReference type="NCBI Taxonomy" id="1040964"/>
    <lineage>
        <taxon>Bacteria</taxon>
        <taxon>Bacillati</taxon>
        <taxon>Bacillota</taxon>
        <taxon>Bacilli</taxon>
        <taxon>Lactobacillales</taxon>
        <taxon>Lactobacillaceae</taxon>
        <taxon>Ligilactobacillus</taxon>
    </lineage>
</organism>
<dbReference type="PANTHER" id="PTHR46743:SF2">
    <property type="entry name" value="TEICHOIC ACIDS EXPORT ATP-BINDING PROTEIN TAGH"/>
    <property type="match status" value="1"/>
</dbReference>
<evidence type="ECO:0000256" key="1">
    <source>
        <dbReference type="ARBA" id="ARBA00022741"/>
    </source>
</evidence>
<gene>
    <name evidence="7" type="ORF">LRU_01746</name>
</gene>
<dbReference type="Gene3D" id="3.40.50.300">
    <property type="entry name" value="P-loop containing nucleotide triphosphate hydrolases"/>
    <property type="match status" value="1"/>
</dbReference>
<protein>
    <submittedName>
        <fullName evidence="7">Teichoic acid translocation ATP-binding protein</fullName>
    </submittedName>
</protein>
<feature type="transmembrane region" description="Helical" evidence="4">
    <location>
        <begin position="314"/>
        <end position="335"/>
    </location>
</feature>
<proteinExistence type="predicted"/>
<dbReference type="CDD" id="cd00118">
    <property type="entry name" value="LysM"/>
    <property type="match status" value="1"/>
</dbReference>
<dbReference type="SMART" id="SM00257">
    <property type="entry name" value="LysM"/>
    <property type="match status" value="1"/>
</dbReference>
<dbReference type="Gene3D" id="3.10.350.10">
    <property type="entry name" value="LysM domain"/>
    <property type="match status" value="1"/>
</dbReference>
<keyword evidence="4" id="KW-1133">Transmembrane helix</keyword>
<accession>F7R240</accession>
<dbReference type="EMBL" id="AFOJ01000007">
    <property type="protein sequence ID" value="EGM50067.1"/>
    <property type="molecule type" value="Genomic_DNA"/>
</dbReference>
<evidence type="ECO:0000313" key="7">
    <source>
        <dbReference type="EMBL" id="EGM50067.1"/>
    </source>
</evidence>
<dbReference type="PANTHER" id="PTHR46743">
    <property type="entry name" value="TEICHOIC ACIDS EXPORT ATP-BINDING PROTEIN TAGH"/>
    <property type="match status" value="1"/>
</dbReference>
<dbReference type="Proteomes" id="UP000002971">
    <property type="component" value="Unassembled WGS sequence"/>
</dbReference>
<dbReference type="GO" id="GO:0016887">
    <property type="term" value="F:ATP hydrolysis activity"/>
    <property type="evidence" value="ECO:0007669"/>
    <property type="project" value="InterPro"/>
</dbReference>
<feature type="domain" description="LysM" evidence="6">
    <location>
        <begin position="431"/>
        <end position="475"/>
    </location>
</feature>
<dbReference type="SMART" id="SM00382">
    <property type="entry name" value="AAA"/>
    <property type="match status" value="1"/>
</dbReference>
<feature type="region of interest" description="Disordered" evidence="3">
    <location>
        <begin position="345"/>
        <end position="439"/>
    </location>
</feature>
<dbReference type="Pfam" id="PF00005">
    <property type="entry name" value="ABC_tran"/>
    <property type="match status" value="1"/>
</dbReference>
<name>F7R240_9LACO</name>
<dbReference type="Pfam" id="PF01476">
    <property type="entry name" value="LysM"/>
    <property type="match status" value="1"/>
</dbReference>
<dbReference type="InterPro" id="IPR027417">
    <property type="entry name" value="P-loop_NTPase"/>
</dbReference>
<keyword evidence="4" id="KW-0472">Membrane</keyword>
<evidence type="ECO:0000259" key="5">
    <source>
        <dbReference type="PROSITE" id="PS50893"/>
    </source>
</evidence>
<feature type="compositionally biased region" description="Basic and acidic residues" evidence="3">
    <location>
        <begin position="353"/>
        <end position="428"/>
    </location>
</feature>
<keyword evidence="1" id="KW-0547">Nucleotide-binding</keyword>
<dbReference type="SUPFAM" id="SSF52540">
    <property type="entry name" value="P-loop containing nucleoside triphosphate hydrolases"/>
    <property type="match status" value="1"/>
</dbReference>
<dbReference type="PROSITE" id="PS51782">
    <property type="entry name" value="LYSM"/>
    <property type="match status" value="1"/>
</dbReference>
<dbReference type="InterPro" id="IPR003593">
    <property type="entry name" value="AAA+_ATPase"/>
</dbReference>
<dbReference type="GO" id="GO:0005524">
    <property type="term" value="F:ATP binding"/>
    <property type="evidence" value="ECO:0007669"/>
    <property type="project" value="UniProtKB-KW"/>
</dbReference>
<dbReference type="RefSeq" id="WP_003696100.1">
    <property type="nucleotide sequence ID" value="NZ_AFOJ01000007.1"/>
</dbReference>
<keyword evidence="4" id="KW-0812">Transmembrane</keyword>
<dbReference type="PROSITE" id="PS50893">
    <property type="entry name" value="ABC_TRANSPORTER_2"/>
    <property type="match status" value="1"/>
</dbReference>
<reference evidence="7 8" key="1">
    <citation type="journal article" date="2011" name="J. Bacteriol.">
        <title>Genome Sequence of Lactobacillus ruminis SPM0211, Isolated from a Fecal Sample from a Healthy Korean.</title>
        <authorList>
            <person name="Lee S."/>
            <person name="Cho Y.J."/>
            <person name="Lee A.H."/>
            <person name="Chun J."/>
            <person name="Ha N.J."/>
            <person name="Ko G."/>
        </authorList>
    </citation>
    <scope>NUCLEOTIDE SEQUENCE [LARGE SCALE GENOMIC DNA]</scope>
    <source>
        <strain evidence="7 8">SPM0211</strain>
    </source>
</reference>
<dbReference type="InterPro" id="IPR018392">
    <property type="entry name" value="LysM"/>
</dbReference>
<evidence type="ECO:0000313" key="8">
    <source>
        <dbReference type="Proteomes" id="UP000002971"/>
    </source>
</evidence>